<evidence type="ECO:0000256" key="6">
    <source>
        <dbReference type="ARBA" id="ARBA00022801"/>
    </source>
</evidence>
<evidence type="ECO:0000313" key="8">
    <source>
        <dbReference type="EMBL" id="SJL85424.1"/>
    </source>
</evidence>
<evidence type="ECO:0000256" key="5">
    <source>
        <dbReference type="ARBA" id="ARBA00022759"/>
    </source>
</evidence>
<dbReference type="InterPro" id="IPR008766">
    <property type="entry name" value="Replication_gene_A-like"/>
</dbReference>
<protein>
    <submittedName>
        <fullName evidence="8">Bacteriophage replication gene A protein (GPA)</fullName>
    </submittedName>
</protein>
<dbReference type="GO" id="GO:0016787">
    <property type="term" value="F:hydrolase activity"/>
    <property type="evidence" value="ECO:0007669"/>
    <property type="project" value="UniProtKB-KW"/>
</dbReference>
<dbReference type="AlphaFoldDB" id="A0A1R4B923"/>
<gene>
    <name evidence="8" type="ORF">VPAL9027_03474</name>
</gene>
<feature type="domain" description="Replication gene A protein-like" evidence="7">
    <location>
        <begin position="2"/>
        <end position="260"/>
    </location>
</feature>
<accession>A0A1R4B923</accession>
<evidence type="ECO:0000256" key="4">
    <source>
        <dbReference type="ARBA" id="ARBA00022722"/>
    </source>
</evidence>
<sequence length="419" mass="47937">MDELAQCYNVLPQLDINNTIDHRPEGDEKWFLENEKTVTQFCRKLAAERPLKDIRDEYNYPKKKGIKDECSRLLEASTMKSRRGFAIQRLMNAMRQAHADGWFIVFDTLTLADDRLEAFYDNPNALRDYFRDIGRMVLAAEGRKANDSHADCYQYFCVPEYGTANGRLHFHAVHFMRTLPTGSVDPNFGRRVRNRRQLNSLQNTWPYGYSMPIAVRYTQDAFSRSGWLWPVDAKGEPLKATSYMAVGFYVAKYVNKKSDMDLAAKGLGAKEWNNSLKTKLSLLPKKLFRIRMSRNFGMKMLTMTNLSTECLIQLTKLGYDATPFNQILKQNAKREMRLRLGKVTVADVLAAQPVTTNLLKFMRASIKMIGVSNLQSFIASMTQKLTLSDISDESKNYLDKAGITTACLRIKSKWTAGGK</sequence>
<keyword evidence="4" id="KW-0540">Nuclease</keyword>
<keyword evidence="5" id="KW-0255">Endonuclease</keyword>
<keyword evidence="9" id="KW-1185">Reference proteome</keyword>
<reference evidence="8 9" key="1">
    <citation type="submission" date="2017-02" db="EMBL/GenBank/DDBJ databases">
        <authorList>
            <person name="Peterson S.W."/>
        </authorList>
    </citation>
    <scope>NUCLEOTIDE SEQUENCE [LARGE SCALE GENOMIC DNA]</scope>
    <source>
        <strain evidence="8 9">CECT 9027</strain>
    </source>
</reference>
<evidence type="ECO:0000256" key="2">
    <source>
        <dbReference type="ARBA" id="ARBA00009260"/>
    </source>
</evidence>
<evidence type="ECO:0000259" key="7">
    <source>
        <dbReference type="Pfam" id="PF05840"/>
    </source>
</evidence>
<evidence type="ECO:0000256" key="3">
    <source>
        <dbReference type="ARBA" id="ARBA00022705"/>
    </source>
</evidence>
<comment type="similarity">
    <text evidence="2">Belongs to the phage GPA family.</text>
</comment>
<name>A0A1R4B923_9VIBR</name>
<dbReference type="GO" id="GO:0004519">
    <property type="term" value="F:endonuclease activity"/>
    <property type="evidence" value="ECO:0007669"/>
    <property type="project" value="UniProtKB-KW"/>
</dbReference>
<organism evidence="8 9">
    <name type="scientific">Vibrio palustris</name>
    <dbReference type="NCBI Taxonomy" id="1918946"/>
    <lineage>
        <taxon>Bacteria</taxon>
        <taxon>Pseudomonadati</taxon>
        <taxon>Pseudomonadota</taxon>
        <taxon>Gammaproteobacteria</taxon>
        <taxon>Vibrionales</taxon>
        <taxon>Vibrionaceae</taxon>
        <taxon>Vibrio</taxon>
    </lineage>
</organism>
<evidence type="ECO:0000313" key="9">
    <source>
        <dbReference type="Proteomes" id="UP000189475"/>
    </source>
</evidence>
<proteinExistence type="inferred from homology"/>
<keyword evidence="3" id="KW-0235">DNA replication</keyword>
<dbReference type="Pfam" id="PF05840">
    <property type="entry name" value="Phage_GPA"/>
    <property type="match status" value="1"/>
</dbReference>
<evidence type="ECO:0000256" key="1">
    <source>
        <dbReference type="ARBA" id="ARBA00003293"/>
    </source>
</evidence>
<dbReference type="STRING" id="1918946.VPAL9027_03474"/>
<keyword evidence="6" id="KW-0378">Hydrolase</keyword>
<dbReference type="EMBL" id="FUFT01000015">
    <property type="protein sequence ID" value="SJL85424.1"/>
    <property type="molecule type" value="Genomic_DNA"/>
</dbReference>
<dbReference type="Proteomes" id="UP000189475">
    <property type="component" value="Unassembled WGS sequence"/>
</dbReference>
<comment type="function">
    <text evidence="1">Possible endonuclease which induces a single-strand cut and initiates DNA replication.</text>
</comment>
<dbReference type="GO" id="GO:0006260">
    <property type="term" value="P:DNA replication"/>
    <property type="evidence" value="ECO:0007669"/>
    <property type="project" value="UniProtKB-KW"/>
</dbReference>